<dbReference type="AlphaFoldDB" id="A0A9K3DV71"/>
<dbReference type="EMBL" id="MNCJ02000331">
    <property type="protein sequence ID" value="KAF5762106.1"/>
    <property type="molecule type" value="Genomic_DNA"/>
</dbReference>
<reference evidence="1" key="1">
    <citation type="journal article" date="2017" name="Nature">
        <title>The sunflower genome provides insights into oil metabolism, flowering and Asterid evolution.</title>
        <authorList>
            <person name="Badouin H."/>
            <person name="Gouzy J."/>
            <person name="Grassa C.J."/>
            <person name="Murat F."/>
            <person name="Staton S.E."/>
            <person name="Cottret L."/>
            <person name="Lelandais-Briere C."/>
            <person name="Owens G.L."/>
            <person name="Carrere S."/>
            <person name="Mayjonade B."/>
            <person name="Legrand L."/>
            <person name="Gill N."/>
            <person name="Kane N.C."/>
            <person name="Bowers J.E."/>
            <person name="Hubner S."/>
            <person name="Bellec A."/>
            <person name="Berard A."/>
            <person name="Berges H."/>
            <person name="Blanchet N."/>
            <person name="Boniface M.C."/>
            <person name="Brunel D."/>
            <person name="Catrice O."/>
            <person name="Chaidir N."/>
            <person name="Claudel C."/>
            <person name="Donnadieu C."/>
            <person name="Faraut T."/>
            <person name="Fievet G."/>
            <person name="Helmstetter N."/>
            <person name="King M."/>
            <person name="Knapp S.J."/>
            <person name="Lai Z."/>
            <person name="Le Paslier M.C."/>
            <person name="Lippi Y."/>
            <person name="Lorenzon L."/>
            <person name="Mandel J.R."/>
            <person name="Marage G."/>
            <person name="Marchand G."/>
            <person name="Marquand E."/>
            <person name="Bret-Mestries E."/>
            <person name="Morien E."/>
            <person name="Nambeesan S."/>
            <person name="Nguyen T."/>
            <person name="Pegot-Espagnet P."/>
            <person name="Pouilly N."/>
            <person name="Raftis F."/>
            <person name="Sallet E."/>
            <person name="Schiex T."/>
            <person name="Thomas J."/>
            <person name="Vandecasteele C."/>
            <person name="Vares D."/>
            <person name="Vear F."/>
            <person name="Vautrin S."/>
            <person name="Crespi M."/>
            <person name="Mangin B."/>
            <person name="Burke J.M."/>
            <person name="Salse J."/>
            <person name="Munos S."/>
            <person name="Vincourt P."/>
            <person name="Rieseberg L.H."/>
            <person name="Langlade N.B."/>
        </authorList>
    </citation>
    <scope>NUCLEOTIDE SEQUENCE</scope>
    <source>
        <tissue evidence="1">Leaves</tissue>
    </source>
</reference>
<sequence>MMESCSSNLIMRENSFEIYMIKHTNPTVTIGFVFHSFTTFLQAATIPISPKHRVPFLSNKIHFVLRSL</sequence>
<dbReference type="Gramene" id="mRNA:HanXRQr2_Chr16g0772961">
    <property type="protein sequence ID" value="mRNA:HanXRQr2_Chr16g0772961"/>
    <property type="gene ID" value="HanXRQr2_Chr16g0772961"/>
</dbReference>
<proteinExistence type="predicted"/>
<accession>A0A9K3DV71</accession>
<organism evidence="1 2">
    <name type="scientific">Helianthus annuus</name>
    <name type="common">Common sunflower</name>
    <dbReference type="NCBI Taxonomy" id="4232"/>
    <lineage>
        <taxon>Eukaryota</taxon>
        <taxon>Viridiplantae</taxon>
        <taxon>Streptophyta</taxon>
        <taxon>Embryophyta</taxon>
        <taxon>Tracheophyta</taxon>
        <taxon>Spermatophyta</taxon>
        <taxon>Magnoliopsida</taxon>
        <taxon>eudicotyledons</taxon>
        <taxon>Gunneridae</taxon>
        <taxon>Pentapetalae</taxon>
        <taxon>asterids</taxon>
        <taxon>campanulids</taxon>
        <taxon>Asterales</taxon>
        <taxon>Asteraceae</taxon>
        <taxon>Asteroideae</taxon>
        <taxon>Heliantheae alliance</taxon>
        <taxon>Heliantheae</taxon>
        <taxon>Helianthus</taxon>
    </lineage>
</organism>
<dbReference type="Proteomes" id="UP000215914">
    <property type="component" value="Unassembled WGS sequence"/>
</dbReference>
<dbReference type="InterPro" id="IPR022357">
    <property type="entry name" value="MIP_CS"/>
</dbReference>
<protein>
    <submittedName>
        <fullName evidence="1">Major intrinsic protein</fullName>
    </submittedName>
</protein>
<keyword evidence="2" id="KW-1185">Reference proteome</keyword>
<name>A0A9K3DV71_HELAN</name>
<gene>
    <name evidence="1" type="ORF">HanXRQr2_Chr16g0772961</name>
</gene>
<comment type="caution">
    <text evidence="1">The sequence shown here is derived from an EMBL/GenBank/DDBJ whole genome shotgun (WGS) entry which is preliminary data.</text>
</comment>
<reference evidence="1" key="2">
    <citation type="submission" date="2020-06" db="EMBL/GenBank/DDBJ databases">
        <title>Helianthus annuus Genome sequencing and assembly Release 2.</title>
        <authorList>
            <person name="Gouzy J."/>
            <person name="Langlade N."/>
            <person name="Munos S."/>
        </authorList>
    </citation>
    <scope>NUCLEOTIDE SEQUENCE</scope>
    <source>
        <tissue evidence="1">Leaves</tissue>
    </source>
</reference>
<evidence type="ECO:0000313" key="1">
    <source>
        <dbReference type="EMBL" id="KAF5762106.1"/>
    </source>
</evidence>
<dbReference type="PROSITE" id="PS00221">
    <property type="entry name" value="MIP"/>
    <property type="match status" value="1"/>
</dbReference>
<evidence type="ECO:0000313" key="2">
    <source>
        <dbReference type="Proteomes" id="UP000215914"/>
    </source>
</evidence>